<dbReference type="GO" id="GO:0004519">
    <property type="term" value="F:endonuclease activity"/>
    <property type="evidence" value="ECO:0007669"/>
    <property type="project" value="UniProtKB-KW"/>
</dbReference>
<evidence type="ECO:0000256" key="3">
    <source>
        <dbReference type="ARBA" id="ARBA00022722"/>
    </source>
</evidence>
<name>A0A8D3CG29_SCOMX</name>
<dbReference type="GO" id="GO:0016787">
    <property type="term" value="F:hydrolase activity"/>
    <property type="evidence" value="ECO:0007669"/>
    <property type="project" value="UniProtKB-KW"/>
</dbReference>
<keyword evidence="1" id="KW-0808">Transferase</keyword>
<dbReference type="InterPro" id="IPR040643">
    <property type="entry name" value="MLVIN_C"/>
</dbReference>
<keyword evidence="4" id="KW-0255">Endonuclease</keyword>
<dbReference type="Proteomes" id="UP000694558">
    <property type="component" value="Chromosome 15"/>
</dbReference>
<sequence>MSQKPIDLTQLQELQQNYVQHLFTFLSEYSQQVIDALPSPGQNPLHSFQPGFYVLVRSLKPSQSEPRYGPPNPVLLVTRTAVKVKRQPQWIHASRIKAAPMQLPLSGCDIIMLTLYNYFSGCYHRFQSLC</sequence>
<evidence type="ECO:0000313" key="8">
    <source>
        <dbReference type="Proteomes" id="UP000694558"/>
    </source>
</evidence>
<evidence type="ECO:0000313" key="7">
    <source>
        <dbReference type="Ensembl" id="ENSSMAP00000046237.1"/>
    </source>
</evidence>
<reference evidence="7" key="2">
    <citation type="submission" date="2025-08" db="UniProtKB">
        <authorList>
            <consortium name="Ensembl"/>
        </authorList>
    </citation>
    <scope>IDENTIFICATION</scope>
</reference>
<evidence type="ECO:0000259" key="6">
    <source>
        <dbReference type="Pfam" id="PF18697"/>
    </source>
</evidence>
<keyword evidence="2" id="KW-0548">Nucleotidyltransferase</keyword>
<proteinExistence type="predicted"/>
<evidence type="ECO:0000256" key="1">
    <source>
        <dbReference type="ARBA" id="ARBA00022679"/>
    </source>
</evidence>
<feature type="domain" description="Murine leukemia virus integrase C-terminal" evidence="6">
    <location>
        <begin position="46"/>
        <end position="99"/>
    </location>
</feature>
<dbReference type="Ensembl" id="ENSSMAT00000073265.1">
    <property type="protein sequence ID" value="ENSSMAP00000046237.1"/>
    <property type="gene ID" value="ENSSMAG00000027298.1"/>
</dbReference>
<evidence type="ECO:0000256" key="4">
    <source>
        <dbReference type="ARBA" id="ARBA00022759"/>
    </source>
</evidence>
<dbReference type="Gene3D" id="2.30.30.850">
    <property type="match status" value="1"/>
</dbReference>
<evidence type="ECO:0000256" key="5">
    <source>
        <dbReference type="ARBA" id="ARBA00022801"/>
    </source>
</evidence>
<organism evidence="7 8">
    <name type="scientific">Scophthalmus maximus</name>
    <name type="common">Turbot</name>
    <name type="synonym">Psetta maxima</name>
    <dbReference type="NCBI Taxonomy" id="52904"/>
    <lineage>
        <taxon>Eukaryota</taxon>
        <taxon>Metazoa</taxon>
        <taxon>Chordata</taxon>
        <taxon>Craniata</taxon>
        <taxon>Vertebrata</taxon>
        <taxon>Euteleostomi</taxon>
        <taxon>Actinopterygii</taxon>
        <taxon>Neopterygii</taxon>
        <taxon>Teleostei</taxon>
        <taxon>Neoteleostei</taxon>
        <taxon>Acanthomorphata</taxon>
        <taxon>Carangaria</taxon>
        <taxon>Pleuronectiformes</taxon>
        <taxon>Pleuronectoidei</taxon>
        <taxon>Scophthalmidae</taxon>
        <taxon>Scophthalmus</taxon>
    </lineage>
</organism>
<evidence type="ECO:0000256" key="2">
    <source>
        <dbReference type="ARBA" id="ARBA00022695"/>
    </source>
</evidence>
<dbReference type="GO" id="GO:0016779">
    <property type="term" value="F:nucleotidyltransferase activity"/>
    <property type="evidence" value="ECO:0007669"/>
    <property type="project" value="UniProtKB-KW"/>
</dbReference>
<dbReference type="Pfam" id="PF18697">
    <property type="entry name" value="MLVIN_C"/>
    <property type="match status" value="1"/>
</dbReference>
<accession>A0A8D3CG29</accession>
<reference evidence="7" key="1">
    <citation type="submission" date="2023-05" db="EMBL/GenBank/DDBJ databases">
        <title>High-quality long-read genome of Scophthalmus maximus.</title>
        <authorList>
            <person name="Lien S."/>
            <person name="Martinez P."/>
        </authorList>
    </citation>
    <scope>NUCLEOTIDE SEQUENCE [LARGE SCALE GENOMIC DNA]</scope>
</reference>
<keyword evidence="3" id="KW-0540">Nuclease</keyword>
<keyword evidence="5" id="KW-0378">Hydrolase</keyword>
<dbReference type="GeneTree" id="ENSGT01150000287623"/>
<dbReference type="AlphaFoldDB" id="A0A8D3CG29"/>
<protein>
    <recommendedName>
        <fullName evidence="6">Murine leukemia virus integrase C-terminal domain-containing protein</fullName>
    </recommendedName>
</protein>